<evidence type="ECO:0000313" key="3">
    <source>
        <dbReference type="Proteomes" id="UP000032452"/>
    </source>
</evidence>
<comment type="caution">
    <text evidence="2">The sequence shown here is derived from an EMBL/GenBank/DDBJ whole genome shotgun (WGS) entry which is preliminary data.</text>
</comment>
<dbReference type="PANTHER" id="PTHR46832">
    <property type="entry name" value="5'-METHYLTHIOADENOSINE/S-ADENOSYLHOMOCYSTEINE NUCLEOSIDASE"/>
    <property type="match status" value="1"/>
</dbReference>
<feature type="domain" description="Nucleoside phosphorylase" evidence="1">
    <location>
        <begin position="4"/>
        <end position="216"/>
    </location>
</feature>
<dbReference type="GO" id="GO:0016746">
    <property type="term" value="F:acyltransferase activity"/>
    <property type="evidence" value="ECO:0007669"/>
    <property type="project" value="UniProtKB-KW"/>
</dbReference>
<evidence type="ECO:0000259" key="1">
    <source>
        <dbReference type="Pfam" id="PF01048"/>
    </source>
</evidence>
<dbReference type="GO" id="GO:0008782">
    <property type="term" value="F:adenosylhomocysteine nucleosidase activity"/>
    <property type="evidence" value="ECO:0007669"/>
    <property type="project" value="TreeGrafter"/>
</dbReference>
<dbReference type="GO" id="GO:0019284">
    <property type="term" value="P:L-methionine salvage from S-adenosylmethionine"/>
    <property type="evidence" value="ECO:0007669"/>
    <property type="project" value="TreeGrafter"/>
</dbReference>
<dbReference type="CDD" id="cd09008">
    <property type="entry name" value="MTAN"/>
    <property type="match status" value="1"/>
</dbReference>
<organism evidence="2 3">
    <name type="scientific">Aliterella atlantica CENA595</name>
    <dbReference type="NCBI Taxonomy" id="1618023"/>
    <lineage>
        <taxon>Bacteria</taxon>
        <taxon>Bacillati</taxon>
        <taxon>Cyanobacteriota</taxon>
        <taxon>Cyanophyceae</taxon>
        <taxon>Chroococcidiopsidales</taxon>
        <taxon>Aliterellaceae</taxon>
        <taxon>Aliterella</taxon>
    </lineage>
</organism>
<dbReference type="GO" id="GO:0008930">
    <property type="term" value="F:methylthioadenosine nucleosidase activity"/>
    <property type="evidence" value="ECO:0007669"/>
    <property type="project" value="TreeGrafter"/>
</dbReference>
<gene>
    <name evidence="2" type="ORF">UH38_07965</name>
</gene>
<dbReference type="GO" id="GO:0005829">
    <property type="term" value="C:cytosol"/>
    <property type="evidence" value="ECO:0007669"/>
    <property type="project" value="TreeGrafter"/>
</dbReference>
<dbReference type="AlphaFoldDB" id="A0A0D8ZUD4"/>
<keyword evidence="2" id="KW-0012">Acyltransferase</keyword>
<protein>
    <submittedName>
        <fullName evidence="2">Acyltransferase</fullName>
    </submittedName>
</protein>
<accession>A0A0D8ZUD4</accession>
<dbReference type="STRING" id="1618023.UH38_07965"/>
<keyword evidence="3" id="KW-1185">Reference proteome</keyword>
<dbReference type="SUPFAM" id="SSF53167">
    <property type="entry name" value="Purine and uridine phosphorylases"/>
    <property type="match status" value="1"/>
</dbReference>
<dbReference type="Proteomes" id="UP000032452">
    <property type="component" value="Unassembled WGS sequence"/>
</dbReference>
<name>A0A0D8ZUD4_9CYAN</name>
<dbReference type="Pfam" id="PF01048">
    <property type="entry name" value="PNP_UDP_1"/>
    <property type="match status" value="1"/>
</dbReference>
<dbReference type="EMBL" id="JYON01000006">
    <property type="protein sequence ID" value="KJH72378.1"/>
    <property type="molecule type" value="Genomic_DNA"/>
</dbReference>
<proteinExistence type="predicted"/>
<evidence type="ECO:0000313" key="2">
    <source>
        <dbReference type="EMBL" id="KJH72378.1"/>
    </source>
</evidence>
<dbReference type="InterPro" id="IPR035994">
    <property type="entry name" value="Nucleoside_phosphorylase_sf"/>
</dbReference>
<dbReference type="InterPro" id="IPR000845">
    <property type="entry name" value="Nucleoside_phosphorylase_d"/>
</dbReference>
<keyword evidence="2" id="KW-0808">Transferase</keyword>
<sequence length="224" mass="24053">MQTAILTPLEEELSALVFYWEQLGLKKQKLYLGSLEAFEFSELGLLAARGGHGKAQFGIQSQFLLCQMPQIELLVCAGAAGALSNMLAIGDIVVASETIEHDYNLKFVSRPLPRFLGDPQAIAALQSLPAFDFQIQCGAIASGDEDIVTVARGKELKQSTGCIAVAWEGAGGARACNFSQKRYIELRGITDTANCNAAADFAVNLTLAMSNLAQAIAHWQKTNV</sequence>
<dbReference type="PANTHER" id="PTHR46832:SF1">
    <property type="entry name" value="5'-METHYLTHIOADENOSINE_S-ADENOSYLHOMOCYSTEINE NUCLEOSIDASE"/>
    <property type="match status" value="1"/>
</dbReference>
<dbReference type="Gene3D" id="3.40.50.1580">
    <property type="entry name" value="Nucleoside phosphorylase domain"/>
    <property type="match status" value="1"/>
</dbReference>
<reference evidence="2 3" key="1">
    <citation type="submission" date="2015-02" db="EMBL/GenBank/DDBJ databases">
        <title>Draft genome of a novel marine cyanobacterium (Chroococcales) isolated from South Atlantic Ocean.</title>
        <authorList>
            <person name="Rigonato J."/>
            <person name="Alvarenga D.O."/>
            <person name="Branco L.H."/>
            <person name="Varani A.M."/>
            <person name="Brandini F.P."/>
            <person name="Fiore M.F."/>
        </authorList>
    </citation>
    <scope>NUCLEOTIDE SEQUENCE [LARGE SCALE GENOMIC DNA]</scope>
    <source>
        <strain evidence="2 3">CENA595</strain>
    </source>
</reference>
<dbReference type="GO" id="GO:0009116">
    <property type="term" value="P:nucleoside metabolic process"/>
    <property type="evidence" value="ECO:0007669"/>
    <property type="project" value="InterPro"/>
</dbReference>